<dbReference type="Proteomes" id="UP000306340">
    <property type="component" value="Unassembled WGS sequence"/>
</dbReference>
<dbReference type="EMBL" id="SWAU01000068">
    <property type="protein sequence ID" value="TKA96885.1"/>
    <property type="molecule type" value="Genomic_DNA"/>
</dbReference>
<comment type="caution">
    <text evidence="1">The sequence shown here is derived from an EMBL/GenBank/DDBJ whole genome shotgun (WGS) entry which is preliminary data.</text>
</comment>
<evidence type="ECO:0000313" key="2">
    <source>
        <dbReference type="Proteomes" id="UP000306340"/>
    </source>
</evidence>
<name>A0A4U0YYD5_9RHOB</name>
<dbReference type="RefSeq" id="WP_136792225.1">
    <property type="nucleotide sequence ID" value="NZ_SWAU01000068.1"/>
</dbReference>
<accession>A0A4U0YYD5</accession>
<sequence>MLMHTHQTTTAKRRAAVEAKAWEIALRMEVFGYAEIAAELLIGMEPATDIVRGWEAAGRVRVQRGGNGNSRKMFELTPAYREPKDRGSQVSQQLWTAMRGLKSFTPVDLASHCRADLRVDLREASAYCQTLLRANYLRVSRTAVPGKREATYRLVKNTGPRAPREKRVAAVWDPNDSAYAYVPGMTGAGK</sequence>
<dbReference type="AlphaFoldDB" id="A0A4U0YYD5"/>
<protein>
    <submittedName>
        <fullName evidence="1">Uncharacterized protein</fullName>
    </submittedName>
</protein>
<proteinExistence type="predicted"/>
<evidence type="ECO:0000313" key="1">
    <source>
        <dbReference type="EMBL" id="TKA96885.1"/>
    </source>
</evidence>
<gene>
    <name evidence="1" type="ORF">FAZ78_08925</name>
</gene>
<reference evidence="1 2" key="1">
    <citation type="submission" date="2019-04" db="EMBL/GenBank/DDBJ databases">
        <title>Crypto-aerobic microbial life in anoxic (sulfidic) marine sediments.</title>
        <authorList>
            <person name="Bhattacharya S."/>
            <person name="Roy C."/>
            <person name="Mondal N."/>
            <person name="Sarkar J."/>
            <person name="Mandal S."/>
            <person name="Rameez M.J."/>
            <person name="Ghosh W."/>
        </authorList>
    </citation>
    <scope>NUCLEOTIDE SEQUENCE [LARGE SCALE GENOMIC DNA]</scope>
    <source>
        <strain evidence="1 2">SBBC</strain>
    </source>
</reference>
<organism evidence="1 2">
    <name type="scientific">Cereibacter changlensis</name>
    <dbReference type="NCBI Taxonomy" id="402884"/>
    <lineage>
        <taxon>Bacteria</taxon>
        <taxon>Pseudomonadati</taxon>
        <taxon>Pseudomonadota</taxon>
        <taxon>Alphaproteobacteria</taxon>
        <taxon>Rhodobacterales</taxon>
        <taxon>Paracoccaceae</taxon>
        <taxon>Cereibacter</taxon>
    </lineage>
</organism>